<dbReference type="PROSITE" id="PS00108">
    <property type="entry name" value="PROTEIN_KINASE_ST"/>
    <property type="match status" value="1"/>
</dbReference>
<keyword evidence="2" id="KW-0808">Transferase</keyword>
<organism evidence="9">
    <name type="scientific">Perkinsus marinus (strain ATCC 50983 / TXsc)</name>
    <dbReference type="NCBI Taxonomy" id="423536"/>
    <lineage>
        <taxon>Eukaryota</taxon>
        <taxon>Sar</taxon>
        <taxon>Alveolata</taxon>
        <taxon>Perkinsozoa</taxon>
        <taxon>Perkinsea</taxon>
        <taxon>Perkinsida</taxon>
        <taxon>Perkinsidae</taxon>
        <taxon>Perkinsus</taxon>
    </lineage>
</organism>
<reference evidence="8 9" key="1">
    <citation type="submission" date="2008-07" db="EMBL/GenBank/DDBJ databases">
        <authorList>
            <person name="El-Sayed N."/>
            <person name="Caler E."/>
            <person name="Inman J."/>
            <person name="Amedeo P."/>
            <person name="Hass B."/>
            <person name="Wortman J."/>
        </authorList>
    </citation>
    <scope>NUCLEOTIDE SEQUENCE [LARGE SCALE GENOMIC DNA]</scope>
    <source>
        <strain evidence="9">ATCC 50983 / TXsc</strain>
    </source>
</reference>
<sequence length="643" mass="73669">MNHYRLLGKKGEGTFSEVLLGRHVRSNQEVAIKYLKNKFHSIDAVNSFNEIRALRMLRDHPNIVRLLDVLYDITTGSLALVLELMDMNVYEAIKGRKYYFPELRVGRWMTQLLCAVEFLHGKGLFHRDIKPENLLLHQYETLKLADLGSCKGIDCKQPFTEYISTRWYRAPECLLTDGYYSAGMDIWAIGCVYFEVLSLVPLFPGKNEVDQVNKIHKVMGLPAEDLLKYFKRSSKSNSEIDLWLRKCKVSDEAIEIIKVLLTYDAEQRPTATEALRLPYFDSHRYAVPDDTERPSKGQVPSSDVIQDSSMSETSGSTARYQPRIGPEAHRGYDQRDHATIGGRLMRESDRLLVEADATVTSGFGRQNGMRMEQISETTRLPPIPQRQPQESGHSRAMGIGIDASPYQQRHHRRSNRVYHRTLRVAPGRVQMPALELSNSSPRETNQQGSAASFSHTMGHFALPLSGRMRNIVRAGISDGLLQVQTTPYEENSIYQGYDMRWNFIVNNSICHFWAIDYLLKSERLEIQRSVDSRVIRLESQTYENRTSHNDFNLELLFRCEIERQQACPMRRMRVTTRESFNMVTGALQTTCTHVLRKANWEAGVCRIENMEATIIINNNDGNLASNPCNTIDHALAQRNRGQI</sequence>
<dbReference type="OMA" id="KCKSYGP"/>
<dbReference type="SUPFAM" id="SSF56112">
    <property type="entry name" value="Protein kinase-like (PK-like)"/>
    <property type="match status" value="1"/>
</dbReference>
<dbReference type="CDD" id="cd07831">
    <property type="entry name" value="STKc_MOK"/>
    <property type="match status" value="1"/>
</dbReference>
<dbReference type="InterPro" id="IPR050117">
    <property type="entry name" value="MAPK"/>
</dbReference>
<dbReference type="GeneID" id="9065111"/>
<dbReference type="OrthoDB" id="2158884at2759"/>
<keyword evidence="4 8" id="KW-0418">Kinase</keyword>
<dbReference type="AlphaFoldDB" id="C5L9W9"/>
<dbReference type="InterPro" id="IPR011009">
    <property type="entry name" value="Kinase-like_dom_sf"/>
</dbReference>
<proteinExistence type="predicted"/>
<evidence type="ECO:0000256" key="3">
    <source>
        <dbReference type="ARBA" id="ARBA00022741"/>
    </source>
</evidence>
<feature type="domain" description="Protein kinase" evidence="7">
    <location>
        <begin position="4"/>
        <end position="280"/>
    </location>
</feature>
<dbReference type="InterPro" id="IPR000719">
    <property type="entry name" value="Prot_kinase_dom"/>
</dbReference>
<keyword evidence="9" id="KW-1185">Reference proteome</keyword>
<evidence type="ECO:0000256" key="4">
    <source>
        <dbReference type="ARBA" id="ARBA00022777"/>
    </source>
</evidence>
<protein>
    <submittedName>
        <fullName evidence="8">Cyclin-dependent serine/threonine protein kinase, putative</fullName>
    </submittedName>
</protein>
<dbReference type="GO" id="GO:0005524">
    <property type="term" value="F:ATP binding"/>
    <property type="evidence" value="ECO:0007669"/>
    <property type="project" value="UniProtKB-KW"/>
</dbReference>
<evidence type="ECO:0000256" key="5">
    <source>
        <dbReference type="ARBA" id="ARBA00022840"/>
    </source>
</evidence>
<keyword evidence="3" id="KW-0547">Nucleotide-binding</keyword>
<dbReference type="InterPro" id="IPR008271">
    <property type="entry name" value="Ser/Thr_kinase_AS"/>
</dbReference>
<keyword evidence="5" id="KW-0067">ATP-binding</keyword>
<dbReference type="GO" id="GO:0004674">
    <property type="term" value="F:protein serine/threonine kinase activity"/>
    <property type="evidence" value="ECO:0007669"/>
    <property type="project" value="UniProtKB-KW"/>
</dbReference>
<dbReference type="Gene3D" id="1.10.510.10">
    <property type="entry name" value="Transferase(Phosphotransferase) domain 1"/>
    <property type="match status" value="1"/>
</dbReference>
<dbReference type="EMBL" id="GG680729">
    <property type="protein sequence ID" value="EER06225.1"/>
    <property type="molecule type" value="Genomic_DNA"/>
</dbReference>
<dbReference type="Proteomes" id="UP000007800">
    <property type="component" value="Unassembled WGS sequence"/>
</dbReference>
<dbReference type="FunFam" id="1.10.510.10:FF:000624">
    <property type="entry name" value="Mitogen-activated protein kinase"/>
    <property type="match status" value="1"/>
</dbReference>
<dbReference type="InParanoid" id="C5L9W9"/>
<dbReference type="RefSeq" id="XP_002774409.1">
    <property type="nucleotide sequence ID" value="XM_002774363.1"/>
</dbReference>
<evidence type="ECO:0000313" key="9">
    <source>
        <dbReference type="Proteomes" id="UP000007800"/>
    </source>
</evidence>
<evidence type="ECO:0000256" key="6">
    <source>
        <dbReference type="SAM" id="MobiDB-lite"/>
    </source>
</evidence>
<dbReference type="PROSITE" id="PS50011">
    <property type="entry name" value="PROTEIN_KINASE_DOM"/>
    <property type="match status" value="1"/>
</dbReference>
<name>C5L9W9_PERM5</name>
<evidence type="ECO:0000259" key="7">
    <source>
        <dbReference type="PROSITE" id="PS50011"/>
    </source>
</evidence>
<feature type="region of interest" description="Disordered" evidence="6">
    <location>
        <begin position="286"/>
        <end position="335"/>
    </location>
</feature>
<dbReference type="PANTHER" id="PTHR24055">
    <property type="entry name" value="MITOGEN-ACTIVATED PROTEIN KINASE"/>
    <property type="match status" value="1"/>
</dbReference>
<feature type="compositionally biased region" description="Basic and acidic residues" evidence="6">
    <location>
        <begin position="286"/>
        <end position="295"/>
    </location>
</feature>
<accession>C5L9W9</accession>
<dbReference type="SMART" id="SM00220">
    <property type="entry name" value="S_TKc"/>
    <property type="match status" value="1"/>
</dbReference>
<dbReference type="Pfam" id="PF00069">
    <property type="entry name" value="Pkinase"/>
    <property type="match status" value="1"/>
</dbReference>
<evidence type="ECO:0000256" key="2">
    <source>
        <dbReference type="ARBA" id="ARBA00022679"/>
    </source>
</evidence>
<gene>
    <name evidence="8" type="ORF">Pmar_PMAR005987</name>
</gene>
<feature type="compositionally biased region" description="Basic and acidic residues" evidence="6">
    <location>
        <begin position="326"/>
        <end position="335"/>
    </location>
</feature>
<dbReference type="Gene3D" id="3.30.200.20">
    <property type="entry name" value="Phosphorylase Kinase, domain 1"/>
    <property type="match status" value="1"/>
</dbReference>
<evidence type="ECO:0000313" key="8">
    <source>
        <dbReference type="EMBL" id="EER06225.1"/>
    </source>
</evidence>
<evidence type="ECO:0000256" key="1">
    <source>
        <dbReference type="ARBA" id="ARBA00022527"/>
    </source>
</evidence>
<keyword evidence="1 8" id="KW-0723">Serine/threonine-protein kinase</keyword>
<feature type="compositionally biased region" description="Polar residues" evidence="6">
    <location>
        <begin position="298"/>
        <end position="319"/>
    </location>
</feature>